<comment type="caution">
    <text evidence="8">The sequence shown here is derived from an EMBL/GenBank/DDBJ whole genome shotgun (WGS) entry which is preliminary data.</text>
</comment>
<keyword evidence="3" id="KW-0378">Hydrolase</keyword>
<proteinExistence type="inferred from homology"/>
<feature type="region of interest" description="Disordered" evidence="5">
    <location>
        <begin position="713"/>
        <end position="733"/>
    </location>
</feature>
<dbReference type="Gene3D" id="3.90.190.10">
    <property type="entry name" value="Protein tyrosine phosphatase superfamily"/>
    <property type="match status" value="1"/>
</dbReference>
<evidence type="ECO:0000256" key="3">
    <source>
        <dbReference type="ARBA" id="ARBA00022801"/>
    </source>
</evidence>
<dbReference type="EC" id="3.1.3.48" evidence="2"/>
<sequence>MDAGSNLSHQTPSIESPDIEPLSPTHLAELLASSHSFPLILDTRPPQTYLSAHLANSINLAIPSLILKRFRKPGALSSIASLRTFIANESCLPHWENMMSGGGRWSGDIIVLDVDMDESDPLAPSMPSVTPSSRPTNSTTAWTLLPALTPLTHGHVLYLRGGFSAALHVPELQPHIVNNNNASTPYDLLDDARTISDSGILRSPFPRASISTPSTPVPRQQYRTRQDPGIKKGSLFIFTSTAPPSPSSSSLRITSSVESSPFPHDRHASNILPLPSHDPPLPRHANTYDWTPSPSPSIATHHGTFVRSPHKPILGIDTSSTERLRTNGHTGGGAGIPKLHLHTTQSQESMSPDASIGGSRRLPLSKSSFHLDADYLAASLGSTSSDAITPISGNNDVSSSAMRPGFDVGRAPTPLDQRSRSRSRSPRPGTQSNVGTRHRSTSPLSSSSPITIRPTFSPPWTDSSSPGTNNSTSAGGESGGGEGNGPSPFVISTILPNFLYLGPEITTSEHAEQLASLGVKRILNMAAECDDDLGLGSGSPDSGNANPNKYGFERYLKIPMRDTVEEENISKGVRDVCQFLDDARLHSSPTFVHCKAGKSRSVTAVMAYLIHANHWPLSRAYAFVVERRKGISPNIGFVSELMNFEEEELGGKSIGVGSSSSGGPGIGGPGNTGADANDDPGPASGHYGGVTPSRRAGHLRESLPPAFHQSSSLMSITGPPTGVAGAAGDSGQEMEVKDSEGRYRHARRAPVDEFTLQPLRRVSKAGLESSSWT</sequence>
<dbReference type="GO" id="GO:0043409">
    <property type="term" value="P:negative regulation of MAPK cascade"/>
    <property type="evidence" value="ECO:0007669"/>
    <property type="project" value="TreeGrafter"/>
</dbReference>
<evidence type="ECO:0000256" key="2">
    <source>
        <dbReference type="ARBA" id="ARBA00013064"/>
    </source>
</evidence>
<feature type="region of interest" description="Disordered" evidence="5">
    <location>
        <begin position="652"/>
        <end position="697"/>
    </location>
</feature>
<feature type="compositionally biased region" description="Polar residues" evidence="5">
    <location>
        <begin position="209"/>
        <end position="223"/>
    </location>
</feature>
<feature type="region of interest" description="Disordered" evidence="5">
    <location>
        <begin position="241"/>
        <end position="264"/>
    </location>
</feature>
<dbReference type="FunFam" id="3.90.190.10:FF:000120">
    <property type="entry name" value="MAP kinase phosphatase, putative"/>
    <property type="match status" value="1"/>
</dbReference>
<dbReference type="EMBL" id="MU128971">
    <property type="protein sequence ID" value="KAF9513508.1"/>
    <property type="molecule type" value="Genomic_DNA"/>
</dbReference>
<feature type="region of interest" description="Disordered" evidence="5">
    <location>
        <begin position="200"/>
        <end position="226"/>
    </location>
</feature>
<dbReference type="CDD" id="cd14498">
    <property type="entry name" value="DSP"/>
    <property type="match status" value="1"/>
</dbReference>
<evidence type="ECO:0000259" key="6">
    <source>
        <dbReference type="PROSITE" id="PS50054"/>
    </source>
</evidence>
<accession>A0A9P6AWX0</accession>
<reference evidence="8" key="1">
    <citation type="journal article" date="2020" name="Nat. Commun.">
        <title>Large-scale genome sequencing of mycorrhizal fungi provides insights into the early evolution of symbiotic traits.</title>
        <authorList>
            <person name="Miyauchi S."/>
            <person name="Kiss E."/>
            <person name="Kuo A."/>
            <person name="Drula E."/>
            <person name="Kohler A."/>
            <person name="Sanchez-Garcia M."/>
            <person name="Morin E."/>
            <person name="Andreopoulos B."/>
            <person name="Barry K.W."/>
            <person name="Bonito G."/>
            <person name="Buee M."/>
            <person name="Carver A."/>
            <person name="Chen C."/>
            <person name="Cichocki N."/>
            <person name="Clum A."/>
            <person name="Culley D."/>
            <person name="Crous P.W."/>
            <person name="Fauchery L."/>
            <person name="Girlanda M."/>
            <person name="Hayes R.D."/>
            <person name="Keri Z."/>
            <person name="LaButti K."/>
            <person name="Lipzen A."/>
            <person name="Lombard V."/>
            <person name="Magnuson J."/>
            <person name="Maillard F."/>
            <person name="Murat C."/>
            <person name="Nolan M."/>
            <person name="Ohm R.A."/>
            <person name="Pangilinan J."/>
            <person name="Pereira M.F."/>
            <person name="Perotto S."/>
            <person name="Peter M."/>
            <person name="Pfister S."/>
            <person name="Riley R."/>
            <person name="Sitrit Y."/>
            <person name="Stielow J.B."/>
            <person name="Szollosi G."/>
            <person name="Zifcakova L."/>
            <person name="Stursova M."/>
            <person name="Spatafora J.W."/>
            <person name="Tedersoo L."/>
            <person name="Vaario L.M."/>
            <person name="Yamada A."/>
            <person name="Yan M."/>
            <person name="Wang P."/>
            <person name="Xu J."/>
            <person name="Bruns T."/>
            <person name="Baldrian P."/>
            <person name="Vilgalys R."/>
            <person name="Dunand C."/>
            <person name="Henrissat B."/>
            <person name="Grigoriev I.V."/>
            <person name="Hibbett D."/>
            <person name="Nagy L.G."/>
            <person name="Martin F.M."/>
        </authorList>
    </citation>
    <scope>NUCLEOTIDE SEQUENCE</scope>
    <source>
        <strain evidence="8">UP504</strain>
    </source>
</reference>
<comment type="similarity">
    <text evidence="1">Belongs to the protein-tyrosine phosphatase family. Non-receptor class dual specificity subfamily.</text>
</comment>
<feature type="compositionally biased region" description="Low complexity" evidence="5">
    <location>
        <begin position="717"/>
        <end position="727"/>
    </location>
</feature>
<dbReference type="Proteomes" id="UP000886523">
    <property type="component" value="Unassembled WGS sequence"/>
</dbReference>
<feature type="domain" description="Tyrosine-protein phosphatase" evidence="6">
    <location>
        <begin position="490"/>
        <end position="650"/>
    </location>
</feature>
<name>A0A9P6AWX0_9AGAM</name>
<feature type="compositionally biased region" description="Gly residues" evidence="5">
    <location>
        <begin position="660"/>
        <end position="671"/>
    </location>
</feature>
<evidence type="ECO:0000313" key="8">
    <source>
        <dbReference type="EMBL" id="KAF9513508.1"/>
    </source>
</evidence>
<keyword evidence="4" id="KW-0904">Protein phosphatase</keyword>
<evidence type="ECO:0000259" key="7">
    <source>
        <dbReference type="PROSITE" id="PS50056"/>
    </source>
</evidence>
<dbReference type="InterPro" id="IPR029021">
    <property type="entry name" value="Prot-tyrosine_phosphatase-like"/>
</dbReference>
<dbReference type="AlphaFoldDB" id="A0A9P6AWX0"/>
<feature type="compositionally biased region" description="Low complexity" evidence="5">
    <location>
        <begin position="241"/>
        <end position="260"/>
    </location>
</feature>
<organism evidence="8 9">
    <name type="scientific">Hydnum rufescens UP504</name>
    <dbReference type="NCBI Taxonomy" id="1448309"/>
    <lineage>
        <taxon>Eukaryota</taxon>
        <taxon>Fungi</taxon>
        <taxon>Dikarya</taxon>
        <taxon>Basidiomycota</taxon>
        <taxon>Agaricomycotina</taxon>
        <taxon>Agaricomycetes</taxon>
        <taxon>Cantharellales</taxon>
        <taxon>Hydnaceae</taxon>
        <taxon>Hydnum</taxon>
    </lineage>
</organism>
<dbReference type="OrthoDB" id="273181at2759"/>
<dbReference type="InterPro" id="IPR020422">
    <property type="entry name" value="TYR_PHOSPHATASE_DUAL_dom"/>
</dbReference>
<keyword evidence="9" id="KW-1185">Reference proteome</keyword>
<dbReference type="SMART" id="SM00195">
    <property type="entry name" value="DSPc"/>
    <property type="match status" value="1"/>
</dbReference>
<dbReference type="GO" id="GO:0005737">
    <property type="term" value="C:cytoplasm"/>
    <property type="evidence" value="ECO:0007669"/>
    <property type="project" value="TreeGrafter"/>
</dbReference>
<dbReference type="Pfam" id="PF00782">
    <property type="entry name" value="DSPc"/>
    <property type="match status" value="1"/>
</dbReference>
<dbReference type="GO" id="GO:0004725">
    <property type="term" value="F:protein tyrosine phosphatase activity"/>
    <property type="evidence" value="ECO:0007669"/>
    <property type="project" value="UniProtKB-EC"/>
</dbReference>
<dbReference type="InterPro" id="IPR000387">
    <property type="entry name" value="Tyr_Pase_dom"/>
</dbReference>
<dbReference type="Gene3D" id="3.40.250.10">
    <property type="entry name" value="Rhodanese-like domain"/>
    <property type="match status" value="1"/>
</dbReference>
<feature type="domain" description="Tyrosine specific protein phosphatases" evidence="7">
    <location>
        <begin position="567"/>
        <end position="631"/>
    </location>
</feature>
<feature type="compositionally biased region" description="Low complexity" evidence="5">
    <location>
        <begin position="441"/>
        <end position="459"/>
    </location>
</feature>
<protein>
    <recommendedName>
        <fullName evidence="2">protein-tyrosine-phosphatase</fullName>
        <ecNumber evidence="2">3.1.3.48</ecNumber>
    </recommendedName>
</protein>
<dbReference type="SUPFAM" id="SSF52799">
    <property type="entry name" value="(Phosphotyrosine protein) phosphatases II"/>
    <property type="match status" value="1"/>
</dbReference>
<gene>
    <name evidence="8" type="ORF">BS47DRAFT_1376693</name>
</gene>
<dbReference type="PANTHER" id="PTHR10159:SF530">
    <property type="entry name" value="DUAL SPECIFICITY PROTEIN PHOSPHATASE DDB_G0271350-RELATED"/>
    <property type="match status" value="1"/>
</dbReference>
<dbReference type="SUPFAM" id="SSF52821">
    <property type="entry name" value="Rhodanese/Cell cycle control phosphatase"/>
    <property type="match status" value="1"/>
</dbReference>
<evidence type="ECO:0000256" key="5">
    <source>
        <dbReference type="SAM" id="MobiDB-lite"/>
    </source>
</evidence>
<dbReference type="InterPro" id="IPR000340">
    <property type="entry name" value="Dual-sp_phosphatase_cat-dom"/>
</dbReference>
<evidence type="ECO:0000313" key="9">
    <source>
        <dbReference type="Proteomes" id="UP000886523"/>
    </source>
</evidence>
<evidence type="ECO:0000256" key="1">
    <source>
        <dbReference type="ARBA" id="ARBA00008601"/>
    </source>
</evidence>
<evidence type="ECO:0000256" key="4">
    <source>
        <dbReference type="ARBA" id="ARBA00022912"/>
    </source>
</evidence>
<feature type="compositionally biased region" description="Polar residues" evidence="5">
    <location>
        <begin position="383"/>
        <end position="401"/>
    </location>
</feature>
<feature type="region of interest" description="Disordered" evidence="5">
    <location>
        <begin position="383"/>
        <end position="488"/>
    </location>
</feature>
<dbReference type="PANTHER" id="PTHR10159">
    <property type="entry name" value="DUAL SPECIFICITY PROTEIN PHOSPHATASE"/>
    <property type="match status" value="1"/>
</dbReference>
<dbReference type="PROSITE" id="PS50056">
    <property type="entry name" value="TYR_PHOSPHATASE_2"/>
    <property type="match status" value="1"/>
</dbReference>
<dbReference type="PROSITE" id="PS50054">
    <property type="entry name" value="TYR_PHOSPHATASE_DUAL"/>
    <property type="match status" value="1"/>
</dbReference>
<dbReference type="InterPro" id="IPR036873">
    <property type="entry name" value="Rhodanese-like_dom_sf"/>
</dbReference>